<dbReference type="SUPFAM" id="SSF55120">
    <property type="entry name" value="Pseudouridine synthase"/>
    <property type="match status" value="1"/>
</dbReference>
<dbReference type="InterPro" id="IPR020119">
    <property type="entry name" value="PsdUridine_synth_TruD_CS"/>
</dbReference>
<keyword evidence="2 4" id="KW-0819">tRNA processing</keyword>
<dbReference type="Gene3D" id="3.30.2340.10">
    <property type="entry name" value="TruD, insertion domain"/>
    <property type="match status" value="1"/>
</dbReference>
<evidence type="ECO:0000256" key="4">
    <source>
        <dbReference type="HAMAP-Rule" id="MF_01082"/>
    </source>
</evidence>
<evidence type="ECO:0000256" key="2">
    <source>
        <dbReference type="ARBA" id="ARBA00022694"/>
    </source>
</evidence>
<dbReference type="InterPro" id="IPR043165">
    <property type="entry name" value="TruD_insert_sf"/>
</dbReference>
<dbReference type="InterPro" id="IPR001656">
    <property type="entry name" value="PsdUridine_synth_TruD"/>
</dbReference>
<feature type="domain" description="TRUD" evidence="5">
    <location>
        <begin position="158"/>
        <end position="285"/>
    </location>
</feature>
<name>A0ABV7HSE2_9GAMM</name>
<dbReference type="PROSITE" id="PS50984">
    <property type="entry name" value="TRUD"/>
    <property type="match status" value="1"/>
</dbReference>
<keyword evidence="3 4" id="KW-0413">Isomerase</keyword>
<dbReference type="GO" id="GO:0160150">
    <property type="term" value="F:tRNA pseudouridine(13) synthase activity"/>
    <property type="evidence" value="ECO:0007669"/>
    <property type="project" value="UniProtKB-EC"/>
</dbReference>
<feature type="active site" description="Nucleophile" evidence="4">
    <location>
        <position position="82"/>
    </location>
</feature>
<dbReference type="Pfam" id="PF01142">
    <property type="entry name" value="TruD"/>
    <property type="match status" value="1"/>
</dbReference>
<comment type="caution">
    <text evidence="6">The sequence shown here is derived from an EMBL/GenBank/DDBJ whole genome shotgun (WGS) entry which is preliminary data.</text>
</comment>
<organism evidence="6 7">
    <name type="scientific">Gilvimarinus japonicus</name>
    <dbReference type="NCBI Taxonomy" id="1796469"/>
    <lineage>
        <taxon>Bacteria</taxon>
        <taxon>Pseudomonadati</taxon>
        <taxon>Pseudomonadota</taxon>
        <taxon>Gammaproteobacteria</taxon>
        <taxon>Cellvibrionales</taxon>
        <taxon>Cellvibrionaceae</taxon>
        <taxon>Gilvimarinus</taxon>
    </lineage>
</organism>
<dbReference type="PANTHER" id="PTHR47811:SF1">
    <property type="entry name" value="TRNA PSEUDOURIDINE SYNTHASE D"/>
    <property type="match status" value="1"/>
</dbReference>
<reference evidence="7" key="1">
    <citation type="journal article" date="2019" name="Int. J. Syst. Evol. Microbiol.">
        <title>The Global Catalogue of Microorganisms (GCM) 10K type strain sequencing project: providing services to taxonomists for standard genome sequencing and annotation.</title>
        <authorList>
            <consortium name="The Broad Institute Genomics Platform"/>
            <consortium name="The Broad Institute Genome Sequencing Center for Infectious Disease"/>
            <person name="Wu L."/>
            <person name="Ma J."/>
        </authorList>
    </citation>
    <scope>NUCLEOTIDE SEQUENCE [LARGE SCALE GENOMIC DNA]</scope>
    <source>
        <strain evidence="7">KCTC 52141</strain>
    </source>
</reference>
<protein>
    <recommendedName>
        <fullName evidence="4">tRNA pseudouridine synthase D</fullName>
        <ecNumber evidence="4">5.4.99.27</ecNumber>
    </recommendedName>
    <alternativeName>
        <fullName evidence="4">tRNA pseudouridine(13) synthase</fullName>
    </alternativeName>
    <alternativeName>
        <fullName evidence="4">tRNA pseudouridylate synthase D</fullName>
    </alternativeName>
    <alternativeName>
        <fullName evidence="4">tRNA-uridine isomerase D</fullName>
    </alternativeName>
</protein>
<accession>A0ABV7HSE2</accession>
<evidence type="ECO:0000256" key="1">
    <source>
        <dbReference type="ARBA" id="ARBA00007953"/>
    </source>
</evidence>
<dbReference type="InterPro" id="IPR011760">
    <property type="entry name" value="PsdUridine_synth_TruD_insert"/>
</dbReference>
<gene>
    <name evidence="4 6" type="primary">truD</name>
    <name evidence="6" type="ORF">ACFOEB_10295</name>
</gene>
<dbReference type="InterPro" id="IPR050170">
    <property type="entry name" value="TruD_pseudoU_synthase"/>
</dbReference>
<dbReference type="Proteomes" id="UP001595548">
    <property type="component" value="Unassembled WGS sequence"/>
</dbReference>
<evidence type="ECO:0000313" key="7">
    <source>
        <dbReference type="Proteomes" id="UP001595548"/>
    </source>
</evidence>
<evidence type="ECO:0000256" key="3">
    <source>
        <dbReference type="ARBA" id="ARBA00023235"/>
    </source>
</evidence>
<dbReference type="EMBL" id="JBHRTL010000006">
    <property type="protein sequence ID" value="MFC3155589.1"/>
    <property type="molecule type" value="Genomic_DNA"/>
</dbReference>
<dbReference type="HAMAP" id="MF_01082">
    <property type="entry name" value="TruD"/>
    <property type="match status" value="1"/>
</dbReference>
<dbReference type="PANTHER" id="PTHR47811">
    <property type="entry name" value="TRNA PSEUDOURIDINE SYNTHASE D"/>
    <property type="match status" value="1"/>
</dbReference>
<dbReference type="Gene3D" id="3.30.2350.20">
    <property type="entry name" value="TruD, catalytic domain"/>
    <property type="match status" value="1"/>
</dbReference>
<proteinExistence type="inferred from homology"/>
<comment type="catalytic activity">
    <reaction evidence="4">
        <text>uridine(13) in tRNA = pseudouridine(13) in tRNA</text>
        <dbReference type="Rhea" id="RHEA:42540"/>
        <dbReference type="Rhea" id="RHEA-COMP:10105"/>
        <dbReference type="Rhea" id="RHEA-COMP:10106"/>
        <dbReference type="ChEBI" id="CHEBI:65314"/>
        <dbReference type="ChEBI" id="CHEBI:65315"/>
        <dbReference type="EC" id="5.4.99.27"/>
    </reaction>
</comment>
<dbReference type="InterPro" id="IPR020103">
    <property type="entry name" value="PsdUridine_synth_cat_dom_sf"/>
</dbReference>
<keyword evidence="7" id="KW-1185">Reference proteome</keyword>
<dbReference type="EC" id="5.4.99.27" evidence="4"/>
<evidence type="ECO:0000313" key="6">
    <source>
        <dbReference type="EMBL" id="MFC3155589.1"/>
    </source>
</evidence>
<dbReference type="RefSeq" id="WP_382416364.1">
    <property type="nucleotide sequence ID" value="NZ_AP031500.1"/>
</dbReference>
<comment type="similarity">
    <text evidence="1 4">Belongs to the pseudouridine synthase TruD family.</text>
</comment>
<dbReference type="PROSITE" id="PS01268">
    <property type="entry name" value="UPF0024"/>
    <property type="match status" value="1"/>
</dbReference>
<evidence type="ECO:0000259" key="5">
    <source>
        <dbReference type="PROSITE" id="PS50984"/>
    </source>
</evidence>
<dbReference type="InterPro" id="IPR042214">
    <property type="entry name" value="TruD_catalytic"/>
</dbReference>
<comment type="function">
    <text evidence="4">Responsible for synthesis of pseudouridine from uracil-13 in transfer RNAs.</text>
</comment>
<sequence>MPELFDTDFPRAYGELLGEAGFRSVNADFKVFEELGFVPSGEGEHVYLEIEKDGDNTAWIARQIAALAGVETRDIGYCGLKDRHAVTRQWFSVYLPKGAEPDWQMLETDTLRVLNRARHKQKLRRGQHLCNRFSIWLRDVTANHALLDQRLQLLFEQGVPNYFGPQRFGIDSGNLALAQRILVDQVKIKNRPKRQMAISAARSYLFNLVLAERVKRDCWRQLMPQETALEVAGQALPSGPLWGRGRAPVTGAAQALEVQVLADWQPWCEPLEFTGLNQDRRALVANLQDLNWLWDGNDIRLDFALGVGCYATSVIAELVTAKLPERTPEA</sequence>